<dbReference type="SUPFAM" id="SSF103359">
    <property type="entry name" value="Suppressor of Fused, N-terminal domain"/>
    <property type="match status" value="1"/>
</dbReference>
<feature type="non-terminal residue" evidence="2">
    <location>
        <position position="162"/>
    </location>
</feature>
<organism evidence="2 3">
    <name type="scientific">Dibothriocephalus latus</name>
    <name type="common">Fish tapeworm</name>
    <name type="synonym">Diphyllobothrium latum</name>
    <dbReference type="NCBI Taxonomy" id="60516"/>
    <lineage>
        <taxon>Eukaryota</taxon>
        <taxon>Metazoa</taxon>
        <taxon>Spiralia</taxon>
        <taxon>Lophotrochozoa</taxon>
        <taxon>Platyhelminthes</taxon>
        <taxon>Cestoda</taxon>
        <taxon>Eucestoda</taxon>
        <taxon>Diphyllobothriidea</taxon>
        <taxon>Diphyllobothriidae</taxon>
        <taxon>Dibothriocephalus</taxon>
    </lineage>
</organism>
<dbReference type="InterPro" id="IPR020941">
    <property type="entry name" value="SUFU-like_domain"/>
</dbReference>
<feature type="domain" description="Suppressor of fused-like" evidence="1">
    <location>
        <begin position="53"/>
        <end position="158"/>
    </location>
</feature>
<reference evidence="2 3" key="1">
    <citation type="submission" date="2018-11" db="EMBL/GenBank/DDBJ databases">
        <authorList>
            <consortium name="Pathogen Informatics"/>
        </authorList>
    </citation>
    <scope>NUCLEOTIDE SEQUENCE [LARGE SCALE GENOMIC DNA]</scope>
</reference>
<dbReference type="Proteomes" id="UP000281553">
    <property type="component" value="Unassembled WGS sequence"/>
</dbReference>
<keyword evidence="3" id="KW-1185">Reference proteome</keyword>
<dbReference type="PANTHER" id="PTHR10928">
    <property type="entry name" value="SUPPRESSOR OF FUSED"/>
    <property type="match status" value="1"/>
</dbReference>
<dbReference type="GO" id="GO:0005634">
    <property type="term" value="C:nucleus"/>
    <property type="evidence" value="ECO:0007669"/>
    <property type="project" value="TreeGrafter"/>
</dbReference>
<dbReference type="AlphaFoldDB" id="A0A3P7LF89"/>
<evidence type="ECO:0000313" key="2">
    <source>
        <dbReference type="EMBL" id="VDN09263.1"/>
    </source>
</evidence>
<evidence type="ECO:0000259" key="1">
    <source>
        <dbReference type="Pfam" id="PF05076"/>
    </source>
</evidence>
<dbReference type="InterPro" id="IPR037181">
    <property type="entry name" value="SUFU_N"/>
</dbReference>
<dbReference type="InterPro" id="IPR007768">
    <property type="entry name" value="Suppressor_of_fused"/>
</dbReference>
<dbReference type="InterPro" id="IPR016591">
    <property type="entry name" value="Suppressor_of_fused_euk"/>
</dbReference>
<name>A0A3P7LF89_DIBLA</name>
<dbReference type="EMBL" id="UYRU01046706">
    <property type="protein sequence ID" value="VDN09263.1"/>
    <property type="molecule type" value="Genomic_DNA"/>
</dbReference>
<dbReference type="PIRSF" id="PIRSF011844">
    <property type="entry name" value="Suppressor_of_fused_protein"/>
    <property type="match status" value="1"/>
</dbReference>
<dbReference type="Pfam" id="PF05076">
    <property type="entry name" value="SUFU"/>
    <property type="match status" value="1"/>
</dbReference>
<proteinExistence type="predicted"/>
<gene>
    <name evidence="2" type="ORF">DILT_LOCUS5094</name>
</gene>
<sequence length="162" mass="18048">MVDGSCGVGSPQTPTATDVGLGLQAIYRTCFRLYPDQPSPLQVTALRKFWMGGPDPLDYIYMFSNAGSADSRSPPHWHYVTTGLSDLYGDARLHNYSTNAEGPSGFGFELTFRLRREPGEKNPPTWPAHLLQSLARYVFRSQAQLLPGDHIPWHCPLDELPN</sequence>
<dbReference type="GO" id="GO:0005737">
    <property type="term" value="C:cytoplasm"/>
    <property type="evidence" value="ECO:0007669"/>
    <property type="project" value="TreeGrafter"/>
</dbReference>
<protein>
    <recommendedName>
        <fullName evidence="1">Suppressor of fused-like domain-containing protein</fullName>
    </recommendedName>
</protein>
<evidence type="ECO:0000313" key="3">
    <source>
        <dbReference type="Proteomes" id="UP000281553"/>
    </source>
</evidence>
<dbReference type="OrthoDB" id="10038834at2759"/>
<accession>A0A3P7LF89</accession>
<dbReference type="PANTHER" id="PTHR10928:SF2">
    <property type="entry name" value="SUPPRESSOR OF FUSED HOMOLOG"/>
    <property type="match status" value="1"/>
</dbReference>